<keyword evidence="5 6" id="KW-0349">Heme</keyword>
<dbReference type="GO" id="GO:0016705">
    <property type="term" value="F:oxidoreductase activity, acting on paired donors, with incorporation or reduction of molecular oxygen"/>
    <property type="evidence" value="ECO:0007669"/>
    <property type="project" value="InterPro"/>
</dbReference>
<dbReference type="PROSITE" id="PS00086">
    <property type="entry name" value="CYTOCHROME_P450"/>
    <property type="match status" value="1"/>
</dbReference>
<dbReference type="OrthoDB" id="1844152at2759"/>
<dbReference type="SUPFAM" id="SSF48264">
    <property type="entry name" value="Cytochrome P450"/>
    <property type="match status" value="1"/>
</dbReference>
<dbReference type="Proteomes" id="UP000077315">
    <property type="component" value="Unassembled WGS sequence"/>
</dbReference>
<dbReference type="GO" id="GO:0004497">
    <property type="term" value="F:monooxygenase activity"/>
    <property type="evidence" value="ECO:0007669"/>
    <property type="project" value="UniProtKB-KW"/>
</dbReference>
<dbReference type="EMBL" id="KV440972">
    <property type="protein sequence ID" value="OAD79669.1"/>
    <property type="molecule type" value="Genomic_DNA"/>
</dbReference>
<evidence type="ECO:0000256" key="1">
    <source>
        <dbReference type="ARBA" id="ARBA00001971"/>
    </source>
</evidence>
<keyword evidence="6" id="KW-0560">Oxidoreductase</keyword>
<organism evidence="7 8">
    <name type="scientific">Phycomyces blakesleeanus (strain ATCC 8743b / DSM 1359 / FGSC 10004 / NBRC 33097 / NRRL 1555)</name>
    <dbReference type="NCBI Taxonomy" id="763407"/>
    <lineage>
        <taxon>Eukaryota</taxon>
        <taxon>Fungi</taxon>
        <taxon>Fungi incertae sedis</taxon>
        <taxon>Mucoromycota</taxon>
        <taxon>Mucoromycotina</taxon>
        <taxon>Mucoromycetes</taxon>
        <taxon>Mucorales</taxon>
        <taxon>Phycomycetaceae</taxon>
        <taxon>Phycomyces</taxon>
    </lineage>
</organism>
<keyword evidence="4 5" id="KW-0408">Iron</keyword>
<evidence type="ECO:0000256" key="3">
    <source>
        <dbReference type="ARBA" id="ARBA00022723"/>
    </source>
</evidence>
<reference evidence="8" key="1">
    <citation type="submission" date="2015-06" db="EMBL/GenBank/DDBJ databases">
        <title>Expansion of signal transduction pathways in fungi by whole-genome duplication.</title>
        <authorList>
            <consortium name="DOE Joint Genome Institute"/>
            <person name="Corrochano L.M."/>
            <person name="Kuo A."/>
            <person name="Marcet-Houben M."/>
            <person name="Polaino S."/>
            <person name="Salamov A."/>
            <person name="Villalobos J.M."/>
            <person name="Alvarez M.I."/>
            <person name="Avalos J."/>
            <person name="Benito E.P."/>
            <person name="Benoit I."/>
            <person name="Burger G."/>
            <person name="Camino L.P."/>
            <person name="Canovas D."/>
            <person name="Cerda-Olmedo E."/>
            <person name="Cheng J.-F."/>
            <person name="Dominguez A."/>
            <person name="Elias M."/>
            <person name="Eslava A.P."/>
            <person name="Glaser F."/>
            <person name="Grimwood J."/>
            <person name="Gutierrez G."/>
            <person name="Heitman J."/>
            <person name="Henrissat B."/>
            <person name="Iturriaga E.A."/>
            <person name="Lang B.F."/>
            <person name="Lavin J.L."/>
            <person name="Lee S."/>
            <person name="Li W."/>
            <person name="Lindquist E."/>
            <person name="Lopez-Garcia S."/>
            <person name="Luque E.M."/>
            <person name="Marcos A.T."/>
            <person name="Martin J."/>
            <person name="McCluskey K."/>
            <person name="Medina H.R."/>
            <person name="Miralles-Duran A."/>
            <person name="Miyazaki A."/>
            <person name="Munoz-Torres E."/>
            <person name="Oguiza J.A."/>
            <person name="Ohm R."/>
            <person name="Olmedo M."/>
            <person name="Orejas M."/>
            <person name="Ortiz-Castellanos L."/>
            <person name="Pisabarro A.G."/>
            <person name="Rodriguez-Romero J."/>
            <person name="Ruiz-Herrera J."/>
            <person name="Ruiz-Vazquez R."/>
            <person name="Sanz C."/>
            <person name="Schackwitz W."/>
            <person name="Schmutz J."/>
            <person name="Shahriari M."/>
            <person name="Shelest E."/>
            <person name="Silva-Franco F."/>
            <person name="Soanes D."/>
            <person name="Syed K."/>
            <person name="Tagua V.G."/>
            <person name="Talbot N.J."/>
            <person name="Thon M."/>
            <person name="De vries R.P."/>
            <person name="Wiebenga A."/>
            <person name="Yadav J.S."/>
            <person name="Braun E.L."/>
            <person name="Baker S."/>
            <person name="Garre V."/>
            <person name="Horwitz B."/>
            <person name="Torres-Martinez S."/>
            <person name="Idnurm A."/>
            <person name="Herrera-Estrella A."/>
            <person name="Gabaldon T."/>
            <person name="Grigoriev I.V."/>
        </authorList>
    </citation>
    <scope>NUCLEOTIDE SEQUENCE [LARGE SCALE GENOMIC DNA]</scope>
    <source>
        <strain evidence="8">NRRL 1555(-)</strain>
    </source>
</reference>
<dbReference type="InterPro" id="IPR036396">
    <property type="entry name" value="Cyt_P450_sf"/>
</dbReference>
<keyword evidence="3 5" id="KW-0479">Metal-binding</keyword>
<comment type="cofactor">
    <cofactor evidence="1 5">
        <name>heme</name>
        <dbReference type="ChEBI" id="CHEBI:30413"/>
    </cofactor>
</comment>
<evidence type="ECO:0000256" key="6">
    <source>
        <dbReference type="RuleBase" id="RU000461"/>
    </source>
</evidence>
<evidence type="ECO:0000256" key="4">
    <source>
        <dbReference type="ARBA" id="ARBA00023004"/>
    </source>
</evidence>
<dbReference type="PRINTS" id="PR00465">
    <property type="entry name" value="EP450IV"/>
</dbReference>
<sequence>MQRIQDQIDAHYWIITNGQSWIKPVTAITLGIVLYKLFSPAPDPRKTTTIDPKLIPELVAYPLPIIGHVPTLSKGRNNFLKECVDRYGPVFQLRIPGQNPYVVTGDIIPDIMKSSTKIVSFLEGIKTLIPATHVMELSYDHKYKAAPFNSRDKNPAIYPIKQNFKSDKIHVFSERIQTGLHIVLKRDLDLKPGESKSVNMWDFLTNTVSQMSCPCFAGSVVGYDSELISSMAVLTQKIIRAGIFLAVLPSWLGDAIVRRVFSVEKEIDITMRLLVPELTRTREEILNGTSEVTFSSMLLSLPLHDGSLRSIEETAFWFKSIALSSIHTTSHISSFCLHELSCRPELVETLRNEINRLDSLNPETTATIPLLDSFLREVLRCNIDYLGHHSLALQDVQLRNGQIIPKGSLIMSALLLAHEQGISGQATQDNHTKTCLPLDQFDAYRFVDAGEDTNATDVNLANLAFGLGAHACPGRYFAANEIKYMLSELIMRFNLSTPSGKRGENSVLLGTSVFPPKTPIVFTAI</sequence>
<dbReference type="VEuPathDB" id="FungiDB:PHYBLDRAFT_139698"/>
<feature type="binding site" description="axial binding residue" evidence="5">
    <location>
        <position position="472"/>
    </location>
    <ligand>
        <name>heme</name>
        <dbReference type="ChEBI" id="CHEBI:30413"/>
    </ligand>
    <ligandPart>
        <name>Fe</name>
        <dbReference type="ChEBI" id="CHEBI:18248"/>
    </ligandPart>
</feature>
<dbReference type="InterPro" id="IPR001128">
    <property type="entry name" value="Cyt_P450"/>
</dbReference>
<dbReference type="GeneID" id="28991176"/>
<protein>
    <submittedName>
        <fullName evidence="7">Cytochrome P450 CYP5204</fullName>
    </submittedName>
</protein>
<keyword evidence="8" id="KW-1185">Reference proteome</keyword>
<dbReference type="GO" id="GO:0005506">
    <property type="term" value="F:iron ion binding"/>
    <property type="evidence" value="ECO:0007669"/>
    <property type="project" value="InterPro"/>
</dbReference>
<dbReference type="Pfam" id="PF00067">
    <property type="entry name" value="p450"/>
    <property type="match status" value="1"/>
</dbReference>
<dbReference type="GO" id="GO:0020037">
    <property type="term" value="F:heme binding"/>
    <property type="evidence" value="ECO:0007669"/>
    <property type="project" value="InterPro"/>
</dbReference>
<gene>
    <name evidence="7" type="ORF">PHYBLDRAFT_139698</name>
</gene>
<evidence type="ECO:0000313" key="8">
    <source>
        <dbReference type="Proteomes" id="UP000077315"/>
    </source>
</evidence>
<evidence type="ECO:0000256" key="5">
    <source>
        <dbReference type="PIRSR" id="PIRSR602403-1"/>
    </source>
</evidence>
<comment type="similarity">
    <text evidence="2 6">Belongs to the cytochrome P450 family.</text>
</comment>
<dbReference type="STRING" id="763407.A0A167QGQ2"/>
<accession>A0A167QGQ2</accession>
<dbReference type="InterPro" id="IPR017972">
    <property type="entry name" value="Cyt_P450_CS"/>
</dbReference>
<dbReference type="RefSeq" id="XP_018297709.1">
    <property type="nucleotide sequence ID" value="XM_018430270.1"/>
</dbReference>
<dbReference type="PANTHER" id="PTHR46206">
    <property type="entry name" value="CYTOCHROME P450"/>
    <property type="match status" value="1"/>
</dbReference>
<dbReference type="InParanoid" id="A0A167QGQ2"/>
<evidence type="ECO:0000313" key="7">
    <source>
        <dbReference type="EMBL" id="OAD79669.1"/>
    </source>
</evidence>
<keyword evidence="6" id="KW-0503">Monooxygenase</keyword>
<dbReference type="PANTHER" id="PTHR46206:SF7">
    <property type="entry name" value="P450, PUTATIVE (EUROFUNG)-RELATED"/>
    <property type="match status" value="1"/>
</dbReference>
<dbReference type="AlphaFoldDB" id="A0A167QGQ2"/>
<name>A0A167QGQ2_PHYB8</name>
<evidence type="ECO:0000256" key="2">
    <source>
        <dbReference type="ARBA" id="ARBA00010617"/>
    </source>
</evidence>
<dbReference type="Gene3D" id="1.10.630.10">
    <property type="entry name" value="Cytochrome P450"/>
    <property type="match status" value="1"/>
</dbReference>
<proteinExistence type="inferred from homology"/>
<dbReference type="InterPro" id="IPR002403">
    <property type="entry name" value="Cyt_P450_E_grp-IV"/>
</dbReference>